<dbReference type="InterPro" id="IPR001584">
    <property type="entry name" value="Integrase_cat-core"/>
</dbReference>
<proteinExistence type="predicted"/>
<evidence type="ECO:0000259" key="1">
    <source>
        <dbReference type="PROSITE" id="PS50994"/>
    </source>
</evidence>
<dbReference type="PANTHER" id="PTHR35004">
    <property type="entry name" value="TRANSPOSASE RV3428C-RELATED"/>
    <property type="match status" value="1"/>
</dbReference>
<dbReference type="InterPro" id="IPR036397">
    <property type="entry name" value="RNaseH_sf"/>
</dbReference>
<dbReference type="PANTHER" id="PTHR35004:SF6">
    <property type="entry name" value="TRANSPOSASE"/>
    <property type="match status" value="1"/>
</dbReference>
<dbReference type="GO" id="GO:0015074">
    <property type="term" value="P:DNA integration"/>
    <property type="evidence" value="ECO:0007669"/>
    <property type="project" value="InterPro"/>
</dbReference>
<dbReference type="Gene3D" id="3.30.420.10">
    <property type="entry name" value="Ribonuclease H-like superfamily/Ribonuclease H"/>
    <property type="match status" value="1"/>
</dbReference>
<dbReference type="InterPro" id="IPR012337">
    <property type="entry name" value="RNaseH-like_sf"/>
</dbReference>
<reference evidence="2" key="1">
    <citation type="journal article" date="2015" name="Nature">
        <title>Complex archaea that bridge the gap between prokaryotes and eukaryotes.</title>
        <authorList>
            <person name="Spang A."/>
            <person name="Saw J.H."/>
            <person name="Jorgensen S.L."/>
            <person name="Zaremba-Niedzwiedzka K."/>
            <person name="Martijn J."/>
            <person name="Lind A.E."/>
            <person name="van Eijk R."/>
            <person name="Schleper C."/>
            <person name="Guy L."/>
            <person name="Ettema T.J."/>
        </authorList>
    </citation>
    <scope>NUCLEOTIDE SEQUENCE</scope>
</reference>
<feature type="non-terminal residue" evidence="2">
    <location>
        <position position="1"/>
    </location>
</feature>
<dbReference type="PROSITE" id="PS50994">
    <property type="entry name" value="INTEGRASE"/>
    <property type="match status" value="1"/>
</dbReference>
<dbReference type="GO" id="GO:0003676">
    <property type="term" value="F:nucleic acid binding"/>
    <property type="evidence" value="ECO:0007669"/>
    <property type="project" value="InterPro"/>
</dbReference>
<protein>
    <recommendedName>
        <fullName evidence="1">Integrase catalytic domain-containing protein</fullName>
    </recommendedName>
</protein>
<dbReference type="Pfam" id="PF00665">
    <property type="entry name" value="rve"/>
    <property type="match status" value="1"/>
</dbReference>
<dbReference type="AlphaFoldDB" id="A0A0F8Y3N4"/>
<sequence>TLSCLQDRSSRPQRSPRELAAAEQERICEVRHHTGWGPRLIAGVVGRPHSTVHRTLQRRGCSRRPREPREEVVRYEWPCPGDLLHMDTKRYARFERPGHAVTGDRSVVSRGVGWEYSHSIVDDHSRLVYAEILDSQDAKAVVAFTRRALAFFEANGITVRRLMTDNAWAYTKSKQLRKLLRKRKITHKRTRPRRPQTNGKAERFIIESIEDGAAPVATKPKPAVKPKTTAKAAAPVTEAAAEEVTEEAAEEPAGETVVEDQMVMAIELAVGKTEAQFKSAISVDERFAQSQLLSLAKAGMVTLSLVKEGKLVQVGEGAKAVYQLPE</sequence>
<name>A0A0F8Y3N4_9ZZZZ</name>
<organism evidence="2">
    <name type="scientific">marine sediment metagenome</name>
    <dbReference type="NCBI Taxonomy" id="412755"/>
    <lineage>
        <taxon>unclassified sequences</taxon>
        <taxon>metagenomes</taxon>
        <taxon>ecological metagenomes</taxon>
    </lineage>
</organism>
<accession>A0A0F8Y3N4</accession>
<feature type="domain" description="Integrase catalytic" evidence="1">
    <location>
        <begin position="93"/>
        <end position="205"/>
    </location>
</feature>
<comment type="caution">
    <text evidence="2">The sequence shown here is derived from an EMBL/GenBank/DDBJ whole genome shotgun (WGS) entry which is preliminary data.</text>
</comment>
<dbReference type="EMBL" id="LAZR01055658">
    <property type="protein sequence ID" value="KKK75878.1"/>
    <property type="molecule type" value="Genomic_DNA"/>
</dbReference>
<gene>
    <name evidence="2" type="ORF">LCGC14_2869300</name>
</gene>
<evidence type="ECO:0000313" key="2">
    <source>
        <dbReference type="EMBL" id="KKK75878.1"/>
    </source>
</evidence>
<dbReference type="SUPFAM" id="SSF53098">
    <property type="entry name" value="Ribonuclease H-like"/>
    <property type="match status" value="1"/>
</dbReference>